<keyword evidence="2" id="KW-0805">Transcription regulation</keyword>
<dbReference type="RefSeq" id="WP_095375242.1">
    <property type="nucleotide sequence ID" value="NZ_CBDRLP010000002.1"/>
</dbReference>
<dbReference type="Gene3D" id="1.10.10.10">
    <property type="entry name" value="Winged helix-like DNA-binding domain superfamily/Winged helix DNA-binding domain"/>
    <property type="match status" value="1"/>
</dbReference>
<reference evidence="6 7" key="1">
    <citation type="submission" date="2017-04" db="EMBL/GenBank/DDBJ databases">
        <title>Kefir bacterial isolates.</title>
        <authorList>
            <person name="Kim Y."/>
            <person name="Blasche S."/>
            <person name="Patil K.R."/>
        </authorList>
    </citation>
    <scope>NUCLEOTIDE SEQUENCE [LARGE SCALE GENOMIC DNA]</scope>
    <source>
        <strain evidence="6 7">OG2</strain>
    </source>
</reference>
<dbReference type="PROSITE" id="PS50931">
    <property type="entry name" value="HTH_LYSR"/>
    <property type="match status" value="1"/>
</dbReference>
<dbReference type="InterPro" id="IPR005119">
    <property type="entry name" value="LysR_subst-bd"/>
</dbReference>
<dbReference type="PANTHER" id="PTHR30346">
    <property type="entry name" value="TRANSCRIPTIONAL DUAL REGULATOR HCAR-RELATED"/>
    <property type="match status" value="1"/>
</dbReference>
<gene>
    <name evidence="6" type="ORF">B8X04_01710</name>
</gene>
<dbReference type="EMBL" id="NCWY01000001">
    <property type="protein sequence ID" value="PAK97322.1"/>
    <property type="molecule type" value="Genomic_DNA"/>
</dbReference>
<proteinExistence type="inferred from homology"/>
<dbReference type="Gene3D" id="3.40.190.10">
    <property type="entry name" value="Periplasmic binding protein-like II"/>
    <property type="match status" value="2"/>
</dbReference>
<dbReference type="GO" id="GO:0003700">
    <property type="term" value="F:DNA-binding transcription factor activity"/>
    <property type="evidence" value="ECO:0007669"/>
    <property type="project" value="InterPro"/>
</dbReference>
<comment type="caution">
    <text evidence="6">The sequence shown here is derived from an EMBL/GenBank/DDBJ whole genome shotgun (WGS) entry which is preliminary data.</text>
</comment>
<dbReference type="GO" id="GO:0003677">
    <property type="term" value="F:DNA binding"/>
    <property type="evidence" value="ECO:0007669"/>
    <property type="project" value="UniProtKB-KW"/>
</dbReference>
<sequence length="310" mass="32987">MIDPRLITLRTFAETGTIAATAELTGYSPSAVSAQLRDLQNSLGMTLLTKDGRGLRLTATGRYLVRRSDRLISVWEEIRASSFTAGDQAPSHFGIGGFSTASANLLAPLAAHLRSTHPDVRVHIVEASPSRCFDLLVAERIDLAVVVSPQGDSRAENDARFEKVDLLDDPLDVMVPSDHPVAGRDSVTLSELAGEDWITAMPGSPYHALFIAAFTAAGVTPTIAHESVEWETSAALVGAGVGVSLVPRLASLAGEANVRRVRLAGTGRLSRKIIAAVRTGSRGSPLIRESLRHLKATSQRILATRLGEAD</sequence>
<evidence type="ECO:0000256" key="2">
    <source>
        <dbReference type="ARBA" id="ARBA00023015"/>
    </source>
</evidence>
<organism evidence="6 7">
    <name type="scientific">Brevibacterium casei</name>
    <dbReference type="NCBI Taxonomy" id="33889"/>
    <lineage>
        <taxon>Bacteria</taxon>
        <taxon>Bacillati</taxon>
        <taxon>Actinomycetota</taxon>
        <taxon>Actinomycetes</taxon>
        <taxon>Micrococcales</taxon>
        <taxon>Brevibacteriaceae</taxon>
        <taxon>Brevibacterium</taxon>
    </lineage>
</organism>
<comment type="similarity">
    <text evidence="1">Belongs to the LysR transcriptional regulatory family.</text>
</comment>
<evidence type="ECO:0000259" key="5">
    <source>
        <dbReference type="PROSITE" id="PS50931"/>
    </source>
</evidence>
<keyword evidence="3" id="KW-0238">DNA-binding</keyword>
<feature type="domain" description="HTH lysR-type" evidence="5">
    <location>
        <begin position="1"/>
        <end position="58"/>
    </location>
</feature>
<protein>
    <submittedName>
        <fullName evidence="6">LysR family transcriptional regulator</fullName>
    </submittedName>
</protein>
<dbReference type="GO" id="GO:0032993">
    <property type="term" value="C:protein-DNA complex"/>
    <property type="evidence" value="ECO:0007669"/>
    <property type="project" value="TreeGrafter"/>
</dbReference>
<evidence type="ECO:0000256" key="1">
    <source>
        <dbReference type="ARBA" id="ARBA00009437"/>
    </source>
</evidence>
<evidence type="ECO:0000256" key="3">
    <source>
        <dbReference type="ARBA" id="ARBA00023125"/>
    </source>
</evidence>
<keyword evidence="4" id="KW-0804">Transcription</keyword>
<evidence type="ECO:0000313" key="7">
    <source>
        <dbReference type="Proteomes" id="UP000216867"/>
    </source>
</evidence>
<dbReference type="Pfam" id="PF03466">
    <property type="entry name" value="LysR_substrate"/>
    <property type="match status" value="1"/>
</dbReference>
<dbReference type="PANTHER" id="PTHR30346:SF29">
    <property type="entry name" value="LYSR SUBSTRATE-BINDING"/>
    <property type="match status" value="1"/>
</dbReference>
<dbReference type="InterPro" id="IPR036388">
    <property type="entry name" value="WH-like_DNA-bd_sf"/>
</dbReference>
<dbReference type="InterPro" id="IPR036390">
    <property type="entry name" value="WH_DNA-bd_sf"/>
</dbReference>
<evidence type="ECO:0000313" key="6">
    <source>
        <dbReference type="EMBL" id="PAK97322.1"/>
    </source>
</evidence>
<accession>A0A269ZHP3</accession>
<dbReference type="CDD" id="cd08423">
    <property type="entry name" value="PBP2_LTTR_like_6"/>
    <property type="match status" value="1"/>
</dbReference>
<dbReference type="AlphaFoldDB" id="A0A269ZHP3"/>
<name>A0A269ZHP3_9MICO</name>
<dbReference type="SUPFAM" id="SSF46785">
    <property type="entry name" value="Winged helix' DNA-binding domain"/>
    <property type="match status" value="1"/>
</dbReference>
<dbReference type="SUPFAM" id="SSF53850">
    <property type="entry name" value="Periplasmic binding protein-like II"/>
    <property type="match status" value="1"/>
</dbReference>
<dbReference type="Pfam" id="PF00126">
    <property type="entry name" value="HTH_1"/>
    <property type="match status" value="1"/>
</dbReference>
<evidence type="ECO:0000256" key="4">
    <source>
        <dbReference type="ARBA" id="ARBA00023163"/>
    </source>
</evidence>
<dbReference type="InterPro" id="IPR000847">
    <property type="entry name" value="LysR_HTH_N"/>
</dbReference>
<dbReference type="Proteomes" id="UP000216867">
    <property type="component" value="Unassembled WGS sequence"/>
</dbReference>